<dbReference type="Proteomes" id="UP000027059">
    <property type="component" value="Chromosome"/>
</dbReference>
<gene>
    <name evidence="1" type="ORF">Y981_02730</name>
</gene>
<evidence type="ECO:0000313" key="2">
    <source>
        <dbReference type="Proteomes" id="UP000027059"/>
    </source>
</evidence>
<keyword evidence="2" id="KW-1185">Reference proteome</keyword>
<dbReference type="RefSeq" id="WP_148302394.1">
    <property type="nucleotide sequence ID" value="NZ_CP007243.1"/>
</dbReference>
<dbReference type="OrthoDB" id="9962235at2"/>
<dbReference type="HOGENOM" id="CLU_105831_0_0_0"/>
<reference evidence="1 2" key="2">
    <citation type="journal article" date="2015" name="Biomed. Res. Int.">
        <title>Effects of Arsenite Resistance on the Growth and Functional Gene Expression of Leptospirillum ferriphilum and Acidithiobacillus thiooxidans in Pure Culture and Coculture.</title>
        <authorList>
            <person name="Jiang H."/>
            <person name="Liang Y."/>
            <person name="Yin H."/>
            <person name="Xiao Y."/>
            <person name="Guo X."/>
            <person name="Xu Y."/>
            <person name="Hu Q."/>
            <person name="Liu H."/>
            <person name="Liu X."/>
        </authorList>
    </citation>
    <scope>NUCLEOTIDE SEQUENCE [LARGE SCALE GENOMIC DNA]</scope>
    <source>
        <strain evidence="1 2">YSK</strain>
    </source>
</reference>
<dbReference type="KEGG" id="lfp:Y981_02730"/>
<reference evidence="2" key="1">
    <citation type="submission" date="2014-02" db="EMBL/GenBank/DDBJ databases">
        <title>Complete genome sequence and comparative genomic analysis of the nitrogen-fixing bacterium Leptospirillum ferriphilum YSK.</title>
        <authorList>
            <person name="Guo X."/>
            <person name="Yin H."/>
            <person name="Liang Y."/>
            <person name="Hu Q."/>
            <person name="Ma L."/>
            <person name="Xiao Y."/>
            <person name="Zhang X."/>
            <person name="Qiu G."/>
            <person name="Liu X."/>
        </authorList>
    </citation>
    <scope>NUCLEOTIDE SEQUENCE [LARGE SCALE GENOMIC DNA]</scope>
    <source>
        <strain evidence="2">YSK</strain>
    </source>
</reference>
<dbReference type="EMBL" id="CP007243">
    <property type="protein sequence ID" value="AIA31501.1"/>
    <property type="molecule type" value="Genomic_DNA"/>
</dbReference>
<evidence type="ECO:0000313" key="1">
    <source>
        <dbReference type="EMBL" id="AIA31501.1"/>
    </source>
</evidence>
<protein>
    <submittedName>
        <fullName evidence="1">Uncharacterized protein</fullName>
    </submittedName>
</protein>
<organism evidence="1 2">
    <name type="scientific">Leptospirillum ferriphilum YSK</name>
    <dbReference type="NCBI Taxonomy" id="1441628"/>
    <lineage>
        <taxon>Bacteria</taxon>
        <taxon>Pseudomonadati</taxon>
        <taxon>Nitrospirota</taxon>
        <taxon>Nitrospiria</taxon>
        <taxon>Nitrospirales</taxon>
        <taxon>Nitrospiraceae</taxon>
        <taxon>Leptospirillum</taxon>
    </lineage>
</organism>
<dbReference type="AlphaFoldDB" id="A0A059Y1Q0"/>
<name>A0A059Y1Q0_9BACT</name>
<proteinExistence type="predicted"/>
<accession>A0A059Y1Q0</accession>
<sequence length="228" mass="25273">MNTRFSGCRTVLYRGIVRPMSRLLLGIFLAMTGQFSVPCFAGGTGDDKHAALHTGSIFAGLVVHIQRWKDSQSIRILLDRVPLTAKGRPRCRRPTGERISVIAGKTVSRRKQPSAFVVMPSQADPLPRHLSVGDCLTVDGNDVDRIASAPSSSENSIRIVRSLNERKSGIRIVRGFFFRRWHVDGFPESLPENTSGKNDKNVFLNTQKWKPRNNSGPKTVSLVHASIN</sequence>